<keyword evidence="1" id="KW-0648">Protein biosynthesis</keyword>
<dbReference type="Gene3D" id="1.10.20.60">
    <property type="entry name" value="Glu-tRNAGln amidotransferase C subunit, N-terminal domain"/>
    <property type="match status" value="1"/>
</dbReference>
<comment type="caution">
    <text evidence="3">The sequence shown here is derived from an EMBL/GenBank/DDBJ whole genome shotgun (WGS) entry which is preliminary data.</text>
</comment>
<dbReference type="GO" id="GO:0005524">
    <property type="term" value="F:ATP binding"/>
    <property type="evidence" value="ECO:0007669"/>
    <property type="project" value="UniProtKB-KW"/>
</dbReference>
<dbReference type="InterPro" id="IPR036113">
    <property type="entry name" value="Asp/Glu-ADT_sf_sub_c"/>
</dbReference>
<comment type="function">
    <text evidence="1">Allows the formation of correctly charged Asn-tRNA(Asn) or Gln-tRNA(Gln) through the transamidation of misacylated Asp-tRNA(Asn) or Glu-tRNA(Gln) in organisms which lack either or both of asparaginyl-tRNA or glutaminyl-tRNA synthetases. The reaction takes place in the presence of glutamine and ATP through an activated phospho-Asp-tRNA(Asn) or phospho-Glu-tRNA(Gln).</text>
</comment>
<sequence>MALSEDDVRQLAKLARLQLSDDEVHGIAPQLESILGFVQQLSELDTDDVQPMTTALDVENRWRDDHVQPSLGTDVAVRTAPSSDGEHFLVPPVLGAGGTRK</sequence>
<evidence type="ECO:0000313" key="4">
    <source>
        <dbReference type="Proteomes" id="UP000316476"/>
    </source>
</evidence>
<dbReference type="RefSeq" id="WP_146410375.1">
    <property type="nucleotide sequence ID" value="NZ_SJPZ01000001.1"/>
</dbReference>
<dbReference type="Proteomes" id="UP000316476">
    <property type="component" value="Unassembled WGS sequence"/>
</dbReference>
<reference evidence="3 4" key="1">
    <citation type="submission" date="2019-02" db="EMBL/GenBank/DDBJ databases">
        <title>Deep-cultivation of Planctomycetes and their phenomic and genomic characterization uncovers novel biology.</title>
        <authorList>
            <person name="Wiegand S."/>
            <person name="Jogler M."/>
            <person name="Boedeker C."/>
            <person name="Pinto D."/>
            <person name="Vollmers J."/>
            <person name="Rivas-Marin E."/>
            <person name="Kohn T."/>
            <person name="Peeters S.H."/>
            <person name="Heuer A."/>
            <person name="Rast P."/>
            <person name="Oberbeckmann S."/>
            <person name="Bunk B."/>
            <person name="Jeske O."/>
            <person name="Meyerdierks A."/>
            <person name="Storesund J.E."/>
            <person name="Kallscheuer N."/>
            <person name="Luecker S."/>
            <person name="Lage O.M."/>
            <person name="Pohl T."/>
            <person name="Merkel B.J."/>
            <person name="Hornburger P."/>
            <person name="Mueller R.-W."/>
            <person name="Bruemmer F."/>
            <person name="Labrenz M."/>
            <person name="Spormann A.M."/>
            <person name="Op Den Camp H."/>
            <person name="Overmann J."/>
            <person name="Amann R."/>
            <person name="Jetten M.S.M."/>
            <person name="Mascher T."/>
            <person name="Medema M.H."/>
            <person name="Devos D.P."/>
            <person name="Kaster A.-K."/>
            <person name="Ovreas L."/>
            <person name="Rohde M."/>
            <person name="Galperin M.Y."/>
            <person name="Jogler C."/>
        </authorList>
    </citation>
    <scope>NUCLEOTIDE SEQUENCE [LARGE SCALE GENOMIC DNA]</scope>
    <source>
        <strain evidence="3 4">V7</strain>
    </source>
</reference>
<comment type="catalytic activity">
    <reaction evidence="1">
        <text>L-aspartyl-tRNA(Asn) + L-glutamine + ATP + H2O = L-asparaginyl-tRNA(Asn) + L-glutamate + ADP + phosphate + 2 H(+)</text>
        <dbReference type="Rhea" id="RHEA:14513"/>
        <dbReference type="Rhea" id="RHEA-COMP:9674"/>
        <dbReference type="Rhea" id="RHEA-COMP:9677"/>
        <dbReference type="ChEBI" id="CHEBI:15377"/>
        <dbReference type="ChEBI" id="CHEBI:15378"/>
        <dbReference type="ChEBI" id="CHEBI:29985"/>
        <dbReference type="ChEBI" id="CHEBI:30616"/>
        <dbReference type="ChEBI" id="CHEBI:43474"/>
        <dbReference type="ChEBI" id="CHEBI:58359"/>
        <dbReference type="ChEBI" id="CHEBI:78515"/>
        <dbReference type="ChEBI" id="CHEBI:78516"/>
        <dbReference type="ChEBI" id="CHEBI:456216"/>
    </reaction>
</comment>
<protein>
    <recommendedName>
        <fullName evidence="1">Aspartyl/glutamyl-tRNA(Asn/Gln) amidotransferase subunit C</fullName>
        <shortName evidence="1">Asp/Glu-ADT subunit C</shortName>
        <ecNumber evidence="1">6.3.5.-</ecNumber>
    </recommendedName>
</protein>
<dbReference type="Pfam" id="PF02686">
    <property type="entry name" value="GatC"/>
    <property type="match status" value="1"/>
</dbReference>
<dbReference type="HAMAP" id="MF_00122">
    <property type="entry name" value="GatC"/>
    <property type="match status" value="1"/>
</dbReference>
<keyword evidence="1 3" id="KW-0436">Ligase</keyword>
<dbReference type="SUPFAM" id="SSF141000">
    <property type="entry name" value="Glu-tRNAGln amidotransferase C subunit"/>
    <property type="match status" value="1"/>
</dbReference>
<comment type="catalytic activity">
    <reaction evidence="1">
        <text>L-glutamyl-tRNA(Gln) + L-glutamine + ATP + H2O = L-glutaminyl-tRNA(Gln) + L-glutamate + ADP + phosphate + H(+)</text>
        <dbReference type="Rhea" id="RHEA:17521"/>
        <dbReference type="Rhea" id="RHEA-COMP:9681"/>
        <dbReference type="Rhea" id="RHEA-COMP:9684"/>
        <dbReference type="ChEBI" id="CHEBI:15377"/>
        <dbReference type="ChEBI" id="CHEBI:15378"/>
        <dbReference type="ChEBI" id="CHEBI:29985"/>
        <dbReference type="ChEBI" id="CHEBI:30616"/>
        <dbReference type="ChEBI" id="CHEBI:43474"/>
        <dbReference type="ChEBI" id="CHEBI:58359"/>
        <dbReference type="ChEBI" id="CHEBI:78520"/>
        <dbReference type="ChEBI" id="CHEBI:78521"/>
        <dbReference type="ChEBI" id="CHEBI:456216"/>
    </reaction>
</comment>
<dbReference type="EMBL" id="SJPZ01000001">
    <property type="protein sequence ID" value="TWU64753.1"/>
    <property type="molecule type" value="Genomic_DNA"/>
</dbReference>
<evidence type="ECO:0000256" key="2">
    <source>
        <dbReference type="SAM" id="MobiDB-lite"/>
    </source>
</evidence>
<dbReference type="OrthoDB" id="9813938at2"/>
<dbReference type="GO" id="GO:0016740">
    <property type="term" value="F:transferase activity"/>
    <property type="evidence" value="ECO:0007669"/>
    <property type="project" value="UniProtKB-KW"/>
</dbReference>
<comment type="similarity">
    <text evidence="1">Belongs to the GatC family.</text>
</comment>
<evidence type="ECO:0000256" key="1">
    <source>
        <dbReference type="HAMAP-Rule" id="MF_00122"/>
    </source>
</evidence>
<dbReference type="GO" id="GO:0070681">
    <property type="term" value="P:glutaminyl-tRNAGln biosynthesis via transamidation"/>
    <property type="evidence" value="ECO:0007669"/>
    <property type="project" value="TreeGrafter"/>
</dbReference>
<dbReference type="GO" id="GO:0050566">
    <property type="term" value="F:asparaginyl-tRNA synthase (glutamine-hydrolyzing) activity"/>
    <property type="evidence" value="ECO:0007669"/>
    <property type="project" value="RHEA"/>
</dbReference>
<dbReference type="EC" id="6.3.5.-" evidence="1"/>
<dbReference type="GO" id="GO:0006412">
    <property type="term" value="P:translation"/>
    <property type="evidence" value="ECO:0007669"/>
    <property type="project" value="UniProtKB-UniRule"/>
</dbReference>
<keyword evidence="3" id="KW-0808">Transferase</keyword>
<dbReference type="InterPro" id="IPR003837">
    <property type="entry name" value="GatC"/>
</dbReference>
<keyword evidence="1" id="KW-0067">ATP-binding</keyword>
<dbReference type="GO" id="GO:0006450">
    <property type="term" value="P:regulation of translational fidelity"/>
    <property type="evidence" value="ECO:0007669"/>
    <property type="project" value="InterPro"/>
</dbReference>
<feature type="region of interest" description="Disordered" evidence="2">
    <location>
        <begin position="79"/>
        <end position="101"/>
    </location>
</feature>
<dbReference type="PANTHER" id="PTHR15004">
    <property type="entry name" value="GLUTAMYL-TRNA(GLN) AMIDOTRANSFERASE SUBUNIT C, MITOCHONDRIAL"/>
    <property type="match status" value="1"/>
</dbReference>
<dbReference type="NCBIfam" id="TIGR00135">
    <property type="entry name" value="gatC"/>
    <property type="match status" value="1"/>
</dbReference>
<gene>
    <name evidence="1 3" type="primary">gatC</name>
    <name evidence="3" type="ORF">V7x_02970</name>
</gene>
<dbReference type="AlphaFoldDB" id="A0A5C6FUB9"/>
<comment type="subunit">
    <text evidence="1">Heterotrimer of A, B and C subunits.</text>
</comment>
<evidence type="ECO:0000313" key="3">
    <source>
        <dbReference type="EMBL" id="TWU64753.1"/>
    </source>
</evidence>
<name>A0A5C6FUB9_9PLAN</name>
<accession>A0A5C6FUB9</accession>
<dbReference type="GO" id="GO:0050567">
    <property type="term" value="F:glutaminyl-tRNA synthase (glutamine-hydrolyzing) activity"/>
    <property type="evidence" value="ECO:0007669"/>
    <property type="project" value="UniProtKB-UniRule"/>
</dbReference>
<keyword evidence="1" id="KW-0547">Nucleotide-binding</keyword>
<proteinExistence type="inferred from homology"/>
<organism evidence="3 4">
    <name type="scientific">Crateriforma conspicua</name>
    <dbReference type="NCBI Taxonomy" id="2527996"/>
    <lineage>
        <taxon>Bacteria</taxon>
        <taxon>Pseudomonadati</taxon>
        <taxon>Planctomycetota</taxon>
        <taxon>Planctomycetia</taxon>
        <taxon>Planctomycetales</taxon>
        <taxon>Planctomycetaceae</taxon>
        <taxon>Crateriforma</taxon>
    </lineage>
</organism>
<dbReference type="PANTHER" id="PTHR15004:SF0">
    <property type="entry name" value="GLUTAMYL-TRNA(GLN) AMIDOTRANSFERASE SUBUNIT C, MITOCHONDRIAL"/>
    <property type="match status" value="1"/>
</dbReference>